<protein>
    <submittedName>
        <fullName evidence="7">Zinc carboxypeptidase family protein</fullName>
    </submittedName>
</protein>
<dbReference type="AlphaFoldDB" id="I7LW86"/>
<dbReference type="InterPro" id="IPR000834">
    <property type="entry name" value="Peptidase_M14"/>
</dbReference>
<evidence type="ECO:0000259" key="6">
    <source>
        <dbReference type="PROSITE" id="PS52035"/>
    </source>
</evidence>
<keyword evidence="7" id="KW-0121">Carboxypeptidase</keyword>
<dbReference type="Pfam" id="PF00246">
    <property type="entry name" value="Peptidase_M14"/>
    <property type="match status" value="1"/>
</dbReference>
<sequence>MIKLARFLVILCIFSVSFSQEQNQFKLEEFIRDLKTPNNWGKVEGYLDNGPMNGYFDYNTTMEIYFKASQAFPELVKQPIEIGKSFLNNSMWAIALTLKTDDLNEQQSILIDSLHHGREMLSLSMQIYTFAKLISDYSSRYQDTLNLLTASVVWFIPAVNVDGLIKVKDIINRAERDSVRKNFNRTSACQFNFGGVDLNRNYDEHFALDSKGSSSYECSEDYRGPHAFSEKETQAMKKFVEDRPNLKIAFNFHSYGNMWIRPINYLADRENKELQKMIREYHIYQEFDEEAKFSEDAKKGNAIMVLQGDYLANGEATDWMLLKKKIIAMSPEIGDESTTFFPPQQIILKNLQDNYPPVNYMMQKILFYPKLQGTQFLNQSQRNRFISKYNLKTIIKNSKLKVITFEIFNSGIGDILQEHQESAFIELGFQRDFTKQQINNSSFVNMTNQDQNDTSQQAGTKFHYFHVQNVFFVDYSEDYRFQKIQEQGIDEFNQNLIDFQMNEPQFQKTVPTQPLIDLRFKNRFSTYQISFNYTFSGRSYRKYYIVFSTPLKAQDSMAFNIRILAGIGSAQNLKLFNMQQPPIFIDQTGLEAEAGQEDIDDINESSEQTDSIYYYTLILLLALILMFLILRLVRRKRQSDMIELVNEISQNNKIEIS</sequence>
<evidence type="ECO:0000256" key="3">
    <source>
        <dbReference type="PROSITE-ProRule" id="PRU01379"/>
    </source>
</evidence>
<dbReference type="SMART" id="SM00631">
    <property type="entry name" value="Zn_pept"/>
    <property type="match status" value="1"/>
</dbReference>
<dbReference type="InParanoid" id="I7LW86"/>
<evidence type="ECO:0000256" key="1">
    <source>
        <dbReference type="ARBA" id="ARBA00001947"/>
    </source>
</evidence>
<dbReference type="PANTHER" id="PTHR11705">
    <property type="entry name" value="PROTEASE FAMILY M14 CARBOXYPEPTIDASE A,B"/>
    <property type="match status" value="1"/>
</dbReference>
<dbReference type="GO" id="GO:0004181">
    <property type="term" value="F:metallocarboxypeptidase activity"/>
    <property type="evidence" value="ECO:0007669"/>
    <property type="project" value="InterPro"/>
</dbReference>
<dbReference type="GO" id="GO:0008270">
    <property type="term" value="F:zinc ion binding"/>
    <property type="evidence" value="ECO:0007669"/>
    <property type="project" value="InterPro"/>
</dbReference>
<feature type="transmembrane region" description="Helical" evidence="4">
    <location>
        <begin position="612"/>
        <end position="633"/>
    </location>
</feature>
<dbReference type="InterPro" id="IPR033810">
    <property type="entry name" value="Carboxypeptidase_T"/>
</dbReference>
<dbReference type="SUPFAM" id="SSF53187">
    <property type="entry name" value="Zn-dependent exopeptidases"/>
    <property type="match status" value="1"/>
</dbReference>
<accession>I7LW86</accession>
<evidence type="ECO:0000256" key="2">
    <source>
        <dbReference type="ARBA" id="ARBA00005988"/>
    </source>
</evidence>
<feature type="chain" id="PRO_5003712221" evidence="5">
    <location>
        <begin position="20"/>
        <end position="657"/>
    </location>
</feature>
<gene>
    <name evidence="7" type="ORF">TTHERM_00317220</name>
</gene>
<dbReference type="GeneID" id="7833400"/>
<keyword evidence="7" id="KW-0645">Protease</keyword>
<dbReference type="GO" id="GO:0005615">
    <property type="term" value="C:extracellular space"/>
    <property type="evidence" value="ECO:0007669"/>
    <property type="project" value="TreeGrafter"/>
</dbReference>
<name>I7LW86_TETTS</name>
<dbReference type="PANTHER" id="PTHR11705:SF119">
    <property type="entry name" value="OS02G0119300 PROTEIN"/>
    <property type="match status" value="1"/>
</dbReference>
<feature type="active site" description="Proton donor/acceptor" evidence="3">
    <location>
        <position position="332"/>
    </location>
</feature>
<dbReference type="PROSITE" id="PS52035">
    <property type="entry name" value="PEPTIDASE_M14"/>
    <property type="match status" value="1"/>
</dbReference>
<keyword evidence="5" id="KW-0732">Signal</keyword>
<feature type="domain" description="Peptidase M14" evidence="6">
    <location>
        <begin position="54"/>
        <end position="365"/>
    </location>
</feature>
<keyword evidence="8" id="KW-1185">Reference proteome</keyword>
<proteinExistence type="inferred from homology"/>
<dbReference type="EMBL" id="GG662605">
    <property type="protein sequence ID" value="EAS01158.2"/>
    <property type="molecule type" value="Genomic_DNA"/>
</dbReference>
<dbReference type="GO" id="GO:0006508">
    <property type="term" value="P:proteolysis"/>
    <property type="evidence" value="ECO:0007669"/>
    <property type="project" value="InterPro"/>
</dbReference>
<dbReference type="STRING" id="312017.I7LW86"/>
<evidence type="ECO:0000256" key="4">
    <source>
        <dbReference type="SAM" id="Phobius"/>
    </source>
</evidence>
<dbReference type="RefSeq" id="XP_001021403.2">
    <property type="nucleotide sequence ID" value="XM_001021403.3"/>
</dbReference>
<reference evidence="8" key="1">
    <citation type="journal article" date="2006" name="PLoS Biol.">
        <title>Macronuclear genome sequence of the ciliate Tetrahymena thermophila, a model eukaryote.</title>
        <authorList>
            <person name="Eisen J.A."/>
            <person name="Coyne R.S."/>
            <person name="Wu M."/>
            <person name="Wu D."/>
            <person name="Thiagarajan M."/>
            <person name="Wortman J.R."/>
            <person name="Badger J.H."/>
            <person name="Ren Q."/>
            <person name="Amedeo P."/>
            <person name="Jones K.M."/>
            <person name="Tallon L.J."/>
            <person name="Delcher A.L."/>
            <person name="Salzberg S.L."/>
            <person name="Silva J.C."/>
            <person name="Haas B.J."/>
            <person name="Majoros W.H."/>
            <person name="Farzad M."/>
            <person name="Carlton J.M."/>
            <person name="Smith R.K. Jr."/>
            <person name="Garg J."/>
            <person name="Pearlman R.E."/>
            <person name="Karrer K.M."/>
            <person name="Sun L."/>
            <person name="Manning G."/>
            <person name="Elde N.C."/>
            <person name="Turkewitz A.P."/>
            <person name="Asai D.J."/>
            <person name="Wilkes D.E."/>
            <person name="Wang Y."/>
            <person name="Cai H."/>
            <person name="Collins K."/>
            <person name="Stewart B.A."/>
            <person name="Lee S.R."/>
            <person name="Wilamowska K."/>
            <person name="Weinberg Z."/>
            <person name="Ruzzo W.L."/>
            <person name="Wloga D."/>
            <person name="Gaertig J."/>
            <person name="Frankel J."/>
            <person name="Tsao C.-C."/>
            <person name="Gorovsky M.A."/>
            <person name="Keeling P.J."/>
            <person name="Waller R.F."/>
            <person name="Patron N.J."/>
            <person name="Cherry J.M."/>
            <person name="Stover N.A."/>
            <person name="Krieger C.J."/>
            <person name="del Toro C."/>
            <person name="Ryder H.F."/>
            <person name="Williamson S.C."/>
            <person name="Barbeau R.A."/>
            <person name="Hamilton E.P."/>
            <person name="Orias E."/>
        </authorList>
    </citation>
    <scope>NUCLEOTIDE SEQUENCE [LARGE SCALE GENOMIC DNA]</scope>
    <source>
        <strain evidence="8">SB210</strain>
    </source>
</reference>
<keyword evidence="7" id="KW-0378">Hydrolase</keyword>
<dbReference type="eggNOG" id="KOG2650">
    <property type="taxonomic scope" value="Eukaryota"/>
</dbReference>
<evidence type="ECO:0000313" key="7">
    <source>
        <dbReference type="EMBL" id="EAS01158.2"/>
    </source>
</evidence>
<keyword evidence="4" id="KW-0472">Membrane</keyword>
<organism evidence="7 8">
    <name type="scientific">Tetrahymena thermophila (strain SB210)</name>
    <dbReference type="NCBI Taxonomy" id="312017"/>
    <lineage>
        <taxon>Eukaryota</taxon>
        <taxon>Sar</taxon>
        <taxon>Alveolata</taxon>
        <taxon>Ciliophora</taxon>
        <taxon>Intramacronucleata</taxon>
        <taxon>Oligohymenophorea</taxon>
        <taxon>Hymenostomatida</taxon>
        <taxon>Tetrahymenina</taxon>
        <taxon>Tetrahymenidae</taxon>
        <taxon>Tetrahymena</taxon>
    </lineage>
</organism>
<keyword evidence="4" id="KW-1133">Transmembrane helix</keyword>
<evidence type="ECO:0000256" key="5">
    <source>
        <dbReference type="SAM" id="SignalP"/>
    </source>
</evidence>
<dbReference type="CDD" id="cd03859">
    <property type="entry name" value="M14_CPT"/>
    <property type="match status" value="1"/>
</dbReference>
<dbReference type="OrthoDB" id="3626597at2759"/>
<feature type="signal peptide" evidence="5">
    <location>
        <begin position="1"/>
        <end position="19"/>
    </location>
</feature>
<keyword evidence="4" id="KW-0812">Transmembrane</keyword>
<dbReference type="Gene3D" id="3.40.630.10">
    <property type="entry name" value="Zn peptidases"/>
    <property type="match status" value="1"/>
</dbReference>
<comment type="similarity">
    <text evidence="2 3">Belongs to the peptidase M14 family.</text>
</comment>
<evidence type="ECO:0000313" key="8">
    <source>
        <dbReference type="Proteomes" id="UP000009168"/>
    </source>
</evidence>
<dbReference type="Proteomes" id="UP000009168">
    <property type="component" value="Unassembled WGS sequence"/>
</dbReference>
<comment type="cofactor">
    <cofactor evidence="1">
        <name>Zn(2+)</name>
        <dbReference type="ChEBI" id="CHEBI:29105"/>
    </cofactor>
</comment>
<dbReference type="KEGG" id="tet:TTHERM_00317220"/>